<keyword evidence="2" id="KW-1185">Reference proteome</keyword>
<proteinExistence type="predicted"/>
<dbReference type="RefSeq" id="WP_116611087.1">
    <property type="nucleotide sequence ID" value="NZ_QEOB01000006.1"/>
</dbReference>
<evidence type="ECO:0000313" key="2">
    <source>
        <dbReference type="Proteomes" id="UP000245712"/>
    </source>
</evidence>
<dbReference type="EMBL" id="QEOB01000006">
    <property type="protein sequence ID" value="PVX83632.1"/>
    <property type="molecule type" value="Genomic_DNA"/>
</dbReference>
<gene>
    <name evidence="1" type="ORF">C7402_10636</name>
</gene>
<protein>
    <submittedName>
        <fullName evidence="1">Integrase</fullName>
    </submittedName>
</protein>
<comment type="caution">
    <text evidence="1">The sequence shown here is derived from an EMBL/GenBank/DDBJ whole genome shotgun (WGS) entry which is preliminary data.</text>
</comment>
<evidence type="ECO:0000313" key="1">
    <source>
        <dbReference type="EMBL" id="PVX83632.1"/>
    </source>
</evidence>
<dbReference type="Pfam" id="PF13009">
    <property type="entry name" value="Integrase_2"/>
    <property type="match status" value="1"/>
</dbReference>
<name>A0ABX5KNK7_9BURK</name>
<accession>A0ABX5KNK7</accession>
<reference evidence="1 2" key="1">
    <citation type="submission" date="2018-05" db="EMBL/GenBank/DDBJ databases">
        <title>Genomic Encyclopedia of Type Strains, Phase IV (KMG-V): Genome sequencing to study the core and pangenomes of soil and plant-associated prokaryotes.</title>
        <authorList>
            <person name="Whitman W."/>
        </authorList>
    </citation>
    <scope>NUCLEOTIDE SEQUENCE [LARGE SCALE GENOMIC DNA]</scope>
    <source>
        <strain evidence="1 2">SCZa-39</strain>
    </source>
</reference>
<sequence>MDKAELNASAVTRDLSVLDRAVGYWSKSEVLFNTSQKVVILDSSLNSSDLLKLSEDLGSEYIKQSLTALATRLLTEFGEDFVANDELSFELPDIEFKLKRSALARFGLNIGYQERGKAWIGIARLVSKIPDLDLPGRIDTLSDIFLKLHKSRDITVRFQYKSHNLSFFNSTEVNRFLEKLRPLEIENALEFLLQIARFTFDHKFPRNEVLSRNVAPLKLLDELGVTPLQTTHEIALYKVLHIAYAAEVLLAALALNRSILLSYDTIPCRAAAETLDKVFSLTDSPFTTSDRRLIRGVTFTSTIRSPFDFPENIVERTNYLLKRGVTSSMVLYRSSIEAIQLSRRDLPPWPLSLLDGRKSARALVRAEFEVPISSKPRNEPETRHKPRSPAELRASAGRLGGEWNRFTQIFENSSASGEQHFNAAMRTIVDWVEERGFRTPGDIEANDLLNSNAPLCAGSFFSHLKNRVASQKISESTAWSYWHEVARAFSIVAKALLVSPDAGLHLPADPFEGIKNPFSIDRGPKSPRPRLPRSVQEDMIEILLDPDEDGDPTFEWAKTACPNDTFIKRDSFNSEAEIVWCPTRARLLALLLIVPLRPKQVRWLDRGLMDECIWSFLTQSYVTNTHPLSAWRYADGSSHLQRYGRPSGVIQPLTDGLLGVVEPCIFVSTNKTQMWAPRDRKGYELPWPFLSEDEAGSLGVETARWIRLPYDLLRSQTEWINAHYPHPTPVFFNDSRSDEVAVNQKHSEFLPAFTPLFLDLSTEFFRNDKGRTKHYLPVSHAKITELFDALCAETEDRLAAKGETVELTRKTTGGRVSLYDIYSVRLAGISWLIEMGVPIHIVQELVVAHLTAVMTAHYNRPESRGVTELIIKNISENQTVYGWDRHRATLAHQEKKWTFNRQYARHRDADLLLQFWGWKIVPGGICPLGGTGCHVAIPNLDDSDARAKPRFSAIIGGCGNCRFFSTGPAFLIQQAQAMNEIMLELRGIGRTRNGVQDALHELSWRDTSDLDTNGRKKLALEAELLKEQISAIDKKSEVLILEWTNRYKMFVESEKLASGMVTDDASFADSEDEELTLLSLGESEEIRRQIEVRLESGGDFSLVKNILDSAIMLGGIERCSIGARESCVRFMDLVLRTEGSRYLLIDIPDDRTRHNAAYLMASFAERLVGIKGIQDSLDGSSPLCVEDENRNSFLSWVDEVLADAAGKRTVADLSGPDTPD</sequence>
<dbReference type="InterPro" id="IPR024965">
    <property type="entry name" value="Putative_integrase"/>
</dbReference>
<organism evidence="1 2">
    <name type="scientific">Paraburkholderia unamae</name>
    <dbReference type="NCBI Taxonomy" id="219649"/>
    <lineage>
        <taxon>Bacteria</taxon>
        <taxon>Pseudomonadati</taxon>
        <taxon>Pseudomonadota</taxon>
        <taxon>Betaproteobacteria</taxon>
        <taxon>Burkholderiales</taxon>
        <taxon>Burkholderiaceae</taxon>
        <taxon>Paraburkholderia</taxon>
    </lineage>
</organism>
<dbReference type="Proteomes" id="UP000245712">
    <property type="component" value="Unassembled WGS sequence"/>
</dbReference>